<accession>A0A836MN97</accession>
<dbReference type="PANTHER" id="PTHR40661:SF3">
    <property type="entry name" value="FELS-1 PROPHAGE TRANSCRIPTIONAL REGULATOR"/>
    <property type="match status" value="1"/>
</dbReference>
<dbReference type="GO" id="GO:0003677">
    <property type="term" value="F:DNA binding"/>
    <property type="evidence" value="ECO:0007669"/>
    <property type="project" value="UniProtKB-KW"/>
</dbReference>
<name>A0A836MN97_9NEIS</name>
<evidence type="ECO:0000256" key="4">
    <source>
        <dbReference type="ARBA" id="ARBA00023125"/>
    </source>
</evidence>
<gene>
    <name evidence="7" type="ORF">SALWKB29_1930</name>
</gene>
<protein>
    <submittedName>
        <fullName evidence="7">Putative transcriptional regulator</fullName>
    </submittedName>
</protein>
<dbReference type="Pfam" id="PF00717">
    <property type="entry name" value="Peptidase_S24"/>
    <property type="match status" value="1"/>
</dbReference>
<dbReference type="EMBL" id="JFZV01000012">
    <property type="protein sequence ID" value="KDN14028.1"/>
    <property type="molecule type" value="Genomic_DNA"/>
</dbReference>
<keyword evidence="5" id="KW-0804">Transcription</keyword>
<feature type="domain" description="Peptidase S24/S26A/S26B/S26C" evidence="6">
    <location>
        <begin position="142"/>
        <end position="227"/>
    </location>
</feature>
<organism evidence="7 8">
    <name type="scientific">Snodgrassella communis</name>
    <dbReference type="NCBI Taxonomy" id="2946699"/>
    <lineage>
        <taxon>Bacteria</taxon>
        <taxon>Pseudomonadati</taxon>
        <taxon>Pseudomonadota</taxon>
        <taxon>Betaproteobacteria</taxon>
        <taxon>Neisseriales</taxon>
        <taxon>Neisseriaceae</taxon>
        <taxon>Snodgrassella</taxon>
    </lineage>
</organism>
<evidence type="ECO:0000313" key="7">
    <source>
        <dbReference type="EMBL" id="KDN14028.1"/>
    </source>
</evidence>
<dbReference type="GO" id="GO:0004252">
    <property type="term" value="F:serine-type endopeptidase activity"/>
    <property type="evidence" value="ECO:0007669"/>
    <property type="project" value="InterPro"/>
</dbReference>
<evidence type="ECO:0000313" key="8">
    <source>
        <dbReference type="Proteomes" id="UP000027170"/>
    </source>
</evidence>
<dbReference type="CDD" id="cd06529">
    <property type="entry name" value="S24_LexA-like"/>
    <property type="match status" value="1"/>
</dbReference>
<keyword evidence="1" id="KW-0645">Protease</keyword>
<keyword evidence="4" id="KW-0238">DNA-binding</keyword>
<proteinExistence type="predicted"/>
<comment type="caution">
    <text evidence="7">The sequence shown here is derived from an EMBL/GenBank/DDBJ whole genome shotgun (WGS) entry which is preliminary data.</text>
</comment>
<keyword evidence="3" id="KW-0805">Transcription regulation</keyword>
<dbReference type="GO" id="GO:0006508">
    <property type="term" value="P:proteolysis"/>
    <property type="evidence" value="ECO:0007669"/>
    <property type="project" value="UniProtKB-KW"/>
</dbReference>
<dbReference type="InterPro" id="IPR039418">
    <property type="entry name" value="LexA-like"/>
</dbReference>
<dbReference type="InterPro" id="IPR019756">
    <property type="entry name" value="Pept_S26A_signal_pept_1_Ser-AS"/>
</dbReference>
<dbReference type="PROSITE" id="PS00501">
    <property type="entry name" value="SPASE_I_1"/>
    <property type="match status" value="1"/>
</dbReference>
<evidence type="ECO:0000259" key="6">
    <source>
        <dbReference type="Pfam" id="PF00717"/>
    </source>
</evidence>
<dbReference type="Gene3D" id="2.10.109.10">
    <property type="entry name" value="Umud Fragment, subunit A"/>
    <property type="match status" value="1"/>
</dbReference>
<dbReference type="InterPro" id="IPR036286">
    <property type="entry name" value="LexA/Signal_pep-like_sf"/>
</dbReference>
<reference evidence="7 8" key="1">
    <citation type="submission" date="2014-03" db="EMBL/GenBank/DDBJ databases">
        <title>The genomes of two eusocial bee gut symbionts.</title>
        <authorList>
            <person name="Kwong W.K."/>
            <person name="Engel P."/>
            <person name="Koch H."/>
            <person name="Moran N.A."/>
        </authorList>
    </citation>
    <scope>NUCLEOTIDE SEQUENCE [LARGE SCALE GENOMIC DNA]</scope>
    <source>
        <strain evidence="8">wkB29</strain>
    </source>
</reference>
<dbReference type="GO" id="GO:0016020">
    <property type="term" value="C:membrane"/>
    <property type="evidence" value="ECO:0007669"/>
    <property type="project" value="InterPro"/>
</dbReference>
<evidence type="ECO:0000256" key="5">
    <source>
        <dbReference type="ARBA" id="ARBA00023163"/>
    </source>
</evidence>
<evidence type="ECO:0000256" key="2">
    <source>
        <dbReference type="ARBA" id="ARBA00022801"/>
    </source>
</evidence>
<evidence type="ECO:0000256" key="1">
    <source>
        <dbReference type="ARBA" id="ARBA00022670"/>
    </source>
</evidence>
<dbReference type="Proteomes" id="UP000027170">
    <property type="component" value="Unassembled WGS sequence"/>
</dbReference>
<evidence type="ECO:0000256" key="3">
    <source>
        <dbReference type="ARBA" id="ARBA00023015"/>
    </source>
</evidence>
<dbReference type="AlphaFoldDB" id="A0A836MN97"/>
<dbReference type="SUPFAM" id="SSF51306">
    <property type="entry name" value="LexA/Signal peptidase"/>
    <property type="match status" value="1"/>
</dbReference>
<dbReference type="PANTHER" id="PTHR40661">
    <property type="match status" value="1"/>
</dbReference>
<dbReference type="InterPro" id="IPR010982">
    <property type="entry name" value="Lambda_DNA-bd_dom_sf"/>
</dbReference>
<keyword evidence="2" id="KW-0378">Hydrolase</keyword>
<dbReference type="InterPro" id="IPR015927">
    <property type="entry name" value="Peptidase_S24_S26A/B/C"/>
</dbReference>
<keyword evidence="8" id="KW-1185">Reference proteome</keyword>
<dbReference type="Gene3D" id="1.10.260.40">
    <property type="entry name" value="lambda repressor-like DNA-binding domains"/>
    <property type="match status" value="1"/>
</dbReference>
<dbReference type="RefSeq" id="WP_037491742.1">
    <property type="nucleotide sequence ID" value="NZ_JFZV01000012.1"/>
</dbReference>
<sequence length="238" mass="26879">MENSTARLYQAAKKLKGLINPSQIARALNTSPQTVKNWESRGMSKEGLLKAQHVIGVSAHWLETGEGNMVINSAISELDCSYTDYEYKEEFQAQDFIIIDQFDIQVSCGPGVNNANYPDFIRSISIPKDEFLEWFGRSKAIPGIQLVTIKGDSMEPTLPNRSIAFVDSNINKFQGDGIYAFVLDGEAYIKRLQKVPGKIIAISDNPIYQPFYITSEMEERMHIAAKFIRVLPFNMREL</sequence>